<dbReference type="SMART" id="SM00382">
    <property type="entry name" value="AAA"/>
    <property type="match status" value="1"/>
</dbReference>
<reference evidence="7 8" key="1">
    <citation type="submission" date="2016-10" db="EMBL/GenBank/DDBJ databases">
        <authorList>
            <person name="de Groot N.N."/>
        </authorList>
    </citation>
    <scope>NUCLEOTIDE SEQUENCE [LARGE SCALE GENOMIC DNA]</scope>
    <source>
        <strain evidence="7 8">Nm22</strain>
    </source>
</reference>
<dbReference type="PANTHER" id="PTHR32071">
    <property type="entry name" value="TRANSCRIPTIONAL REGULATORY PROTEIN"/>
    <property type="match status" value="1"/>
</dbReference>
<evidence type="ECO:0000256" key="2">
    <source>
        <dbReference type="ARBA" id="ARBA00022840"/>
    </source>
</evidence>
<dbReference type="InterPro" id="IPR025662">
    <property type="entry name" value="Sigma_54_int_dom_ATP-bd_1"/>
</dbReference>
<dbReference type="InterPro" id="IPR003593">
    <property type="entry name" value="AAA+_ATPase"/>
</dbReference>
<dbReference type="PROSITE" id="PS00688">
    <property type="entry name" value="SIGMA54_INTERACT_3"/>
    <property type="match status" value="1"/>
</dbReference>
<keyword evidence="2" id="KW-0067">ATP-binding</keyword>
<keyword evidence="3" id="KW-0805">Transcription regulation</keyword>
<dbReference type="InterPro" id="IPR058031">
    <property type="entry name" value="AAA_lid_NorR"/>
</dbReference>
<dbReference type="PROSITE" id="PS00675">
    <property type="entry name" value="SIGMA54_INTERACT_1"/>
    <property type="match status" value="1"/>
</dbReference>
<keyword evidence="4 7" id="KW-0238">DNA-binding</keyword>
<proteinExistence type="predicted"/>
<dbReference type="Gene3D" id="3.40.50.300">
    <property type="entry name" value="P-loop containing nucleotide triphosphate hydrolases"/>
    <property type="match status" value="1"/>
</dbReference>
<keyword evidence="5" id="KW-0804">Transcription</keyword>
<dbReference type="InterPro" id="IPR009057">
    <property type="entry name" value="Homeodomain-like_sf"/>
</dbReference>
<dbReference type="Gene3D" id="1.10.8.60">
    <property type="match status" value="1"/>
</dbReference>
<accession>A0A1H8APA9</accession>
<dbReference type="RefSeq" id="WP_090627101.1">
    <property type="nucleotide sequence ID" value="NZ_FOCP01000001.1"/>
</dbReference>
<dbReference type="PROSITE" id="PS50045">
    <property type="entry name" value="SIGMA54_INTERACT_4"/>
    <property type="match status" value="1"/>
</dbReference>
<sequence>MDNLNIISFEKKSPLQSSFFSVLSQTDYNVIKLKDSRLIQRLTSDQTDVNVFVFDDPSTCSQHIRQIATEIIKRNCLSTNLCLSYTLPVTNCDTFFSHFDDLLFWPFEQQELDLRIKRYRSRHKQYNSIFERKVFDDFASLNLIGRSPVFTRMLALIRRIAQYDAPVLIEGETGTGKENVARSIHHLSDRRNHNFVPLNCGAIQDNLFESELFGHEKGAFTDAKTRQEGLVSIANNGTLFLDEVDCLSPKAQVALLRFLQTKEYRPVGCSRTCTSNLRIVAATNADLLNNISHHLFREDLYFRLNVLNINLPALRERTIDIPIIAKKLLSDYSRQYGLSPRKLSKESINTLMKQPWPGNIRELENVILRACLLSDDPVINIALDQQHMQEFEDLSKLAHQEGTAELKFQEAKSIVIQNFEQDYLSKILNITDGNITKAAVIAGKERRAIGKLIKKYNMDTRCFTSKPSEI</sequence>
<dbReference type="Gene3D" id="1.10.10.60">
    <property type="entry name" value="Homeodomain-like"/>
    <property type="match status" value="1"/>
</dbReference>
<dbReference type="PROSITE" id="PS00676">
    <property type="entry name" value="SIGMA54_INTERACT_2"/>
    <property type="match status" value="1"/>
</dbReference>
<dbReference type="Pfam" id="PF25601">
    <property type="entry name" value="AAA_lid_14"/>
    <property type="match status" value="1"/>
</dbReference>
<evidence type="ECO:0000313" key="7">
    <source>
        <dbReference type="EMBL" id="SEM71357.1"/>
    </source>
</evidence>
<evidence type="ECO:0000313" key="8">
    <source>
        <dbReference type="Proteomes" id="UP000199459"/>
    </source>
</evidence>
<dbReference type="SUPFAM" id="SSF46689">
    <property type="entry name" value="Homeodomain-like"/>
    <property type="match status" value="1"/>
</dbReference>
<dbReference type="InterPro" id="IPR027417">
    <property type="entry name" value="P-loop_NTPase"/>
</dbReference>
<dbReference type="EMBL" id="FOCP01000001">
    <property type="protein sequence ID" value="SEM71357.1"/>
    <property type="molecule type" value="Genomic_DNA"/>
</dbReference>
<dbReference type="InterPro" id="IPR002078">
    <property type="entry name" value="Sigma_54_int"/>
</dbReference>
<evidence type="ECO:0000256" key="4">
    <source>
        <dbReference type="ARBA" id="ARBA00023125"/>
    </source>
</evidence>
<dbReference type="FunFam" id="3.40.50.300:FF:000006">
    <property type="entry name" value="DNA-binding transcriptional regulator NtrC"/>
    <property type="match status" value="1"/>
</dbReference>
<protein>
    <submittedName>
        <fullName evidence="7">DNA-binding transcriptional response regulator, NtrC family, contains REC, AAA-type ATPase, and a Fis-type DNA-binding domains</fullName>
    </submittedName>
</protein>
<evidence type="ECO:0000256" key="1">
    <source>
        <dbReference type="ARBA" id="ARBA00022741"/>
    </source>
</evidence>
<gene>
    <name evidence="7" type="ORF">SAMN05216325_101207</name>
</gene>
<evidence type="ECO:0000259" key="6">
    <source>
        <dbReference type="PROSITE" id="PS50045"/>
    </source>
</evidence>
<keyword evidence="1" id="KW-0547">Nucleotide-binding</keyword>
<evidence type="ECO:0000256" key="5">
    <source>
        <dbReference type="ARBA" id="ARBA00023163"/>
    </source>
</evidence>
<dbReference type="GO" id="GO:0003677">
    <property type="term" value="F:DNA binding"/>
    <property type="evidence" value="ECO:0007669"/>
    <property type="project" value="UniProtKB-KW"/>
</dbReference>
<dbReference type="STRING" id="917.SAMN05216326_11111"/>
<dbReference type="Proteomes" id="UP000199459">
    <property type="component" value="Unassembled WGS sequence"/>
</dbReference>
<name>A0A1H8APA9_9PROT</name>
<dbReference type="AlphaFoldDB" id="A0A1H8APA9"/>
<dbReference type="Pfam" id="PF00158">
    <property type="entry name" value="Sigma54_activat"/>
    <property type="match status" value="1"/>
</dbReference>
<dbReference type="GO" id="GO:0006355">
    <property type="term" value="P:regulation of DNA-templated transcription"/>
    <property type="evidence" value="ECO:0007669"/>
    <property type="project" value="InterPro"/>
</dbReference>
<evidence type="ECO:0000256" key="3">
    <source>
        <dbReference type="ARBA" id="ARBA00023015"/>
    </source>
</evidence>
<dbReference type="SUPFAM" id="SSF52540">
    <property type="entry name" value="P-loop containing nucleoside triphosphate hydrolases"/>
    <property type="match status" value="1"/>
</dbReference>
<dbReference type="OrthoDB" id="5288224at2"/>
<dbReference type="InterPro" id="IPR025943">
    <property type="entry name" value="Sigma_54_int_dom_ATP-bd_2"/>
</dbReference>
<dbReference type="InterPro" id="IPR025944">
    <property type="entry name" value="Sigma_54_int_dom_CS"/>
</dbReference>
<organism evidence="7 8">
    <name type="scientific">Nitrosomonas marina</name>
    <dbReference type="NCBI Taxonomy" id="917"/>
    <lineage>
        <taxon>Bacteria</taxon>
        <taxon>Pseudomonadati</taxon>
        <taxon>Pseudomonadota</taxon>
        <taxon>Betaproteobacteria</taxon>
        <taxon>Nitrosomonadales</taxon>
        <taxon>Nitrosomonadaceae</taxon>
        <taxon>Nitrosomonas</taxon>
    </lineage>
</organism>
<dbReference type="CDD" id="cd00009">
    <property type="entry name" value="AAA"/>
    <property type="match status" value="1"/>
</dbReference>
<dbReference type="GO" id="GO:0005524">
    <property type="term" value="F:ATP binding"/>
    <property type="evidence" value="ECO:0007669"/>
    <property type="project" value="UniProtKB-KW"/>
</dbReference>
<feature type="domain" description="Sigma-54 factor interaction" evidence="6">
    <location>
        <begin position="143"/>
        <end position="372"/>
    </location>
</feature>